<dbReference type="InterPro" id="IPR015664">
    <property type="entry name" value="P53_induced"/>
</dbReference>
<keyword evidence="6 11" id="KW-1133">Transmembrane helix</keyword>
<name>A0A401RVD4_CHIPU</name>
<dbReference type="EMBL" id="BEZZ01000006">
    <property type="protein sequence ID" value="GCC22076.1"/>
    <property type="molecule type" value="Genomic_DNA"/>
</dbReference>
<dbReference type="FunFam" id="1.20.140.150:FF:000010">
    <property type="entry name" value="transmembrane protein 47"/>
    <property type="match status" value="1"/>
</dbReference>
<evidence type="ECO:0000256" key="3">
    <source>
        <dbReference type="ARBA" id="ARBA00008691"/>
    </source>
</evidence>
<feature type="region of interest" description="Disordered" evidence="10">
    <location>
        <begin position="1"/>
        <end position="24"/>
    </location>
</feature>
<keyword evidence="7 11" id="KW-0472">Membrane</keyword>
<dbReference type="Proteomes" id="UP000287033">
    <property type="component" value="Unassembled WGS sequence"/>
</dbReference>
<dbReference type="InterPro" id="IPR004031">
    <property type="entry name" value="PMP22/EMP/MP20/Claudin"/>
</dbReference>
<proteinExistence type="inferred from homology"/>
<dbReference type="GO" id="GO:0098609">
    <property type="term" value="P:cell-cell adhesion"/>
    <property type="evidence" value="ECO:0007669"/>
    <property type="project" value="TreeGrafter"/>
</dbReference>
<keyword evidence="13" id="KW-1185">Reference proteome</keyword>
<evidence type="ECO:0000313" key="12">
    <source>
        <dbReference type="EMBL" id="GCC22076.1"/>
    </source>
</evidence>
<evidence type="ECO:0000256" key="11">
    <source>
        <dbReference type="SAM" id="Phobius"/>
    </source>
</evidence>
<evidence type="ECO:0000256" key="5">
    <source>
        <dbReference type="ARBA" id="ARBA00022949"/>
    </source>
</evidence>
<evidence type="ECO:0000256" key="7">
    <source>
        <dbReference type="ARBA" id="ARBA00023136"/>
    </source>
</evidence>
<organism evidence="12 13">
    <name type="scientific">Chiloscyllium punctatum</name>
    <name type="common">Brownbanded bambooshark</name>
    <name type="synonym">Hemiscyllium punctatum</name>
    <dbReference type="NCBI Taxonomy" id="137246"/>
    <lineage>
        <taxon>Eukaryota</taxon>
        <taxon>Metazoa</taxon>
        <taxon>Chordata</taxon>
        <taxon>Craniata</taxon>
        <taxon>Vertebrata</taxon>
        <taxon>Chondrichthyes</taxon>
        <taxon>Elasmobranchii</taxon>
        <taxon>Galeomorphii</taxon>
        <taxon>Galeoidea</taxon>
        <taxon>Orectolobiformes</taxon>
        <taxon>Hemiscylliidae</taxon>
        <taxon>Chiloscyllium</taxon>
    </lineage>
</organism>
<dbReference type="GO" id="GO:0005912">
    <property type="term" value="C:adherens junction"/>
    <property type="evidence" value="ECO:0007669"/>
    <property type="project" value="UniProtKB-SubCell"/>
</dbReference>
<dbReference type="STRING" id="137246.A0A401RVD4"/>
<comment type="subcellular location">
    <subcellularLocation>
        <location evidence="2">Cell junction</location>
        <location evidence="2">Adherens junction</location>
    </subcellularLocation>
    <subcellularLocation>
        <location evidence="1">Membrane</location>
        <topology evidence="1">Multi-pass membrane protein</topology>
    </subcellularLocation>
</comment>
<gene>
    <name evidence="12" type="ORF">chiPu_0000461</name>
</gene>
<feature type="transmembrane region" description="Helical" evidence="11">
    <location>
        <begin position="162"/>
        <end position="182"/>
    </location>
</feature>
<dbReference type="OrthoDB" id="8655982at2759"/>
<protein>
    <recommendedName>
        <fullName evidence="8">Transmembrane protein 47</fullName>
    </recommendedName>
    <alternativeName>
        <fullName evidence="9">Transmembrane 4 superfamily member 10</fullName>
    </alternativeName>
</protein>
<evidence type="ECO:0000256" key="6">
    <source>
        <dbReference type="ARBA" id="ARBA00022989"/>
    </source>
</evidence>
<evidence type="ECO:0000313" key="13">
    <source>
        <dbReference type="Proteomes" id="UP000287033"/>
    </source>
</evidence>
<dbReference type="AlphaFoldDB" id="A0A401RVD4"/>
<feature type="compositionally biased region" description="Basic and acidic residues" evidence="10">
    <location>
        <begin position="8"/>
        <end position="23"/>
    </location>
</feature>
<dbReference type="GO" id="GO:0016020">
    <property type="term" value="C:membrane"/>
    <property type="evidence" value="ECO:0007669"/>
    <property type="project" value="UniProtKB-SubCell"/>
</dbReference>
<feature type="transmembrane region" description="Helical" evidence="11">
    <location>
        <begin position="126"/>
        <end position="150"/>
    </location>
</feature>
<evidence type="ECO:0000256" key="2">
    <source>
        <dbReference type="ARBA" id="ARBA00004536"/>
    </source>
</evidence>
<feature type="non-terminal residue" evidence="12">
    <location>
        <position position="1"/>
    </location>
</feature>
<accession>A0A401RVD4</accession>
<feature type="transmembrane region" description="Helical" evidence="11">
    <location>
        <begin position="66"/>
        <end position="89"/>
    </location>
</feature>
<comment type="similarity">
    <text evidence="3">Belongs to the TMEM47 family.</text>
</comment>
<evidence type="ECO:0000256" key="9">
    <source>
        <dbReference type="ARBA" id="ARBA00041506"/>
    </source>
</evidence>
<feature type="transmembrane region" description="Helical" evidence="11">
    <location>
        <begin position="202"/>
        <end position="219"/>
    </location>
</feature>
<keyword evidence="5" id="KW-0965">Cell junction</keyword>
<evidence type="ECO:0000256" key="4">
    <source>
        <dbReference type="ARBA" id="ARBA00022692"/>
    </source>
</evidence>
<dbReference type="PANTHER" id="PTHR14399">
    <property type="entry name" value="P53-INDUCED PROTEIN RELATED"/>
    <property type="match status" value="1"/>
</dbReference>
<reference evidence="12 13" key="1">
    <citation type="journal article" date="2018" name="Nat. Ecol. Evol.">
        <title>Shark genomes provide insights into elasmobranch evolution and the origin of vertebrates.</title>
        <authorList>
            <person name="Hara Y"/>
            <person name="Yamaguchi K"/>
            <person name="Onimaru K"/>
            <person name="Kadota M"/>
            <person name="Koyanagi M"/>
            <person name="Keeley SD"/>
            <person name="Tatsumi K"/>
            <person name="Tanaka K"/>
            <person name="Motone F"/>
            <person name="Kageyama Y"/>
            <person name="Nozu R"/>
            <person name="Adachi N"/>
            <person name="Nishimura O"/>
            <person name="Nakagawa R"/>
            <person name="Tanegashima C"/>
            <person name="Kiyatake I"/>
            <person name="Matsumoto R"/>
            <person name="Murakumo K"/>
            <person name="Nishida K"/>
            <person name="Terakita A"/>
            <person name="Kuratani S"/>
            <person name="Sato K"/>
            <person name="Hyodo S Kuraku.S."/>
        </authorList>
    </citation>
    <scope>NUCLEOTIDE SEQUENCE [LARGE SCALE GENOMIC DNA]</scope>
</reference>
<comment type="caution">
    <text evidence="12">The sequence shown here is derived from an EMBL/GenBank/DDBJ whole genome shotgun (WGS) entry which is preliminary data.</text>
</comment>
<evidence type="ECO:0000256" key="8">
    <source>
        <dbReference type="ARBA" id="ARBA00039383"/>
    </source>
</evidence>
<dbReference type="Pfam" id="PF00822">
    <property type="entry name" value="PMP22_Claudin"/>
    <property type="match status" value="1"/>
</dbReference>
<dbReference type="PANTHER" id="PTHR14399:SF3">
    <property type="entry name" value="TRANSMEMBRANE PROTEIN 47"/>
    <property type="match status" value="1"/>
</dbReference>
<keyword evidence="4 11" id="KW-0812">Transmembrane</keyword>
<dbReference type="Gene3D" id="1.20.140.150">
    <property type="match status" value="1"/>
</dbReference>
<sequence length="228" mass="25716">ESPTRPGKGKEQRHTERERERRAVSAHTRSLLEWSVPERVFRPPSLRWMMSTAEESRVTAVTPLKLTGLVCVVLSLCLDVVALLSPAWVTADSHFSLSLWQRCFRPASPPDTEWDCKWALGSDWEIATVALLLAGAAIILIAFLVALISICQGTRRRFYRPVAVLLFAAVVLQVCGLILYPIKFVETATMRTYHEFNWGYGIAWGATIFSFGGAVLYCLNPKNYDDYY</sequence>
<dbReference type="OMA" id="FVETATM"/>
<evidence type="ECO:0000256" key="1">
    <source>
        <dbReference type="ARBA" id="ARBA00004141"/>
    </source>
</evidence>
<evidence type="ECO:0000256" key="10">
    <source>
        <dbReference type="SAM" id="MobiDB-lite"/>
    </source>
</evidence>